<keyword evidence="8" id="KW-0460">Magnesium</keyword>
<reference evidence="12" key="1">
    <citation type="submission" date="2021-02" db="EMBL/GenBank/DDBJ databases">
        <authorList>
            <person name="Dougan E. K."/>
            <person name="Rhodes N."/>
            <person name="Thang M."/>
            <person name="Chan C."/>
        </authorList>
    </citation>
    <scope>NUCLEOTIDE SEQUENCE</scope>
</reference>
<accession>A0A813D6M2</accession>
<evidence type="ECO:0000313" key="13">
    <source>
        <dbReference type="Proteomes" id="UP000654075"/>
    </source>
</evidence>
<evidence type="ECO:0000256" key="5">
    <source>
        <dbReference type="ARBA" id="ARBA00022723"/>
    </source>
</evidence>
<evidence type="ECO:0000256" key="9">
    <source>
        <dbReference type="ARBA" id="ARBA00031547"/>
    </source>
</evidence>
<feature type="region of interest" description="Disordered" evidence="10">
    <location>
        <begin position="235"/>
        <end position="269"/>
    </location>
</feature>
<feature type="chain" id="PRO_5032405468" description="Selenoprotein O" evidence="11">
    <location>
        <begin position="21"/>
        <end position="637"/>
    </location>
</feature>
<feature type="signal peptide" evidence="11">
    <location>
        <begin position="1"/>
        <end position="20"/>
    </location>
</feature>
<keyword evidence="4" id="KW-0548">Nucleotidyltransferase</keyword>
<dbReference type="InterPro" id="IPR003846">
    <property type="entry name" value="SelO"/>
</dbReference>
<evidence type="ECO:0000256" key="1">
    <source>
        <dbReference type="ARBA" id="ARBA00001946"/>
    </source>
</evidence>
<keyword evidence="3" id="KW-0808">Transferase</keyword>
<dbReference type="AlphaFoldDB" id="A0A813D6M2"/>
<dbReference type="EMBL" id="CAJNNV010000066">
    <property type="protein sequence ID" value="CAE8581321.1"/>
    <property type="molecule type" value="Genomic_DNA"/>
</dbReference>
<dbReference type="GO" id="GO:0046872">
    <property type="term" value="F:metal ion binding"/>
    <property type="evidence" value="ECO:0007669"/>
    <property type="project" value="UniProtKB-KW"/>
</dbReference>
<comment type="caution">
    <text evidence="12">The sequence shown here is derived from an EMBL/GenBank/DDBJ whole genome shotgun (WGS) entry which is preliminary data.</text>
</comment>
<evidence type="ECO:0000256" key="7">
    <source>
        <dbReference type="ARBA" id="ARBA00022840"/>
    </source>
</evidence>
<sequence>NTQMGTAAIRLPLLFLIASAVDDEVSRQLRQAVSCPGGVGGLDCLGLRVENSWTSQLTADPEQQRFAPNKRAREVTSGHYVLVRPSPLPDPYLAAYSPEVAALLELDEAACLGERFARLFSGDVDAVPGFNGSWATPYALSIYGNEQVAGGAGEQGNGYGDGRAISLAEVRVGDGGRWELQLKGSGTTPFCRGADGRAVLRSSVREFLASEAMHHLGVPTTRALSLVASGSEHVTRPWYSKDADEEGSSNRVNSRGRARSKHGGDISQQERCAMTTRVAPSFIRVGHFDLFGRRARNGDEVGRQQLEQLARHAMFRDYPHLVALDPAVPLQRQLLQMVAEVGERFAHLAAEWLRVGYVQSNFNADNCLVSGLTMDYGPFGFVEKYDPKWGMWIHAGEHFSFMNQPTAAGENFKTFALSLTPLLDQSGREELATIVQSYSALSQRALDKMWARKLGVSANSSSAAGELWSELEPLLRRQATDWTIFWRQLAEIPEKVASGDWQLLRAKEIKGQDADEVEDRLGSLCLGLLDAAFHEEPPAPVRKDWRLWLRRWLRVLSDEGSAEAVSQSMKRASPKYIPRESMLVEAYEAAQKGDHSPLAELQELFRHPFEEQAFFGERFYQRQGRGAASQGGLGFMS</sequence>
<evidence type="ECO:0000256" key="11">
    <source>
        <dbReference type="SAM" id="SignalP"/>
    </source>
</evidence>
<organism evidence="12 13">
    <name type="scientific">Polarella glacialis</name>
    <name type="common">Dinoflagellate</name>
    <dbReference type="NCBI Taxonomy" id="89957"/>
    <lineage>
        <taxon>Eukaryota</taxon>
        <taxon>Sar</taxon>
        <taxon>Alveolata</taxon>
        <taxon>Dinophyceae</taxon>
        <taxon>Suessiales</taxon>
        <taxon>Suessiaceae</taxon>
        <taxon>Polarella</taxon>
    </lineage>
</organism>
<evidence type="ECO:0000256" key="6">
    <source>
        <dbReference type="ARBA" id="ARBA00022741"/>
    </source>
</evidence>
<dbReference type="GO" id="GO:0070733">
    <property type="term" value="F:AMPylase activity"/>
    <property type="evidence" value="ECO:0007669"/>
    <property type="project" value="TreeGrafter"/>
</dbReference>
<evidence type="ECO:0000256" key="8">
    <source>
        <dbReference type="ARBA" id="ARBA00022842"/>
    </source>
</evidence>
<keyword evidence="6" id="KW-0547">Nucleotide-binding</keyword>
<dbReference type="PANTHER" id="PTHR32057">
    <property type="entry name" value="PROTEIN ADENYLYLTRANSFERASE SELO, MITOCHONDRIAL"/>
    <property type="match status" value="1"/>
</dbReference>
<keyword evidence="13" id="KW-1185">Reference proteome</keyword>
<evidence type="ECO:0000256" key="2">
    <source>
        <dbReference type="ARBA" id="ARBA00009747"/>
    </source>
</evidence>
<dbReference type="GO" id="GO:0005739">
    <property type="term" value="C:mitochondrion"/>
    <property type="evidence" value="ECO:0007669"/>
    <property type="project" value="TreeGrafter"/>
</dbReference>
<dbReference type="GO" id="GO:0005524">
    <property type="term" value="F:ATP binding"/>
    <property type="evidence" value="ECO:0007669"/>
    <property type="project" value="UniProtKB-KW"/>
</dbReference>
<evidence type="ECO:0000313" key="12">
    <source>
        <dbReference type="EMBL" id="CAE8581321.1"/>
    </source>
</evidence>
<dbReference type="OrthoDB" id="10254721at2759"/>
<keyword evidence="11" id="KW-0732">Signal</keyword>
<proteinExistence type="inferred from homology"/>
<comment type="cofactor">
    <cofactor evidence="1">
        <name>Mg(2+)</name>
        <dbReference type="ChEBI" id="CHEBI:18420"/>
    </cofactor>
</comment>
<evidence type="ECO:0000256" key="3">
    <source>
        <dbReference type="ARBA" id="ARBA00022679"/>
    </source>
</evidence>
<feature type="non-terminal residue" evidence="12">
    <location>
        <position position="637"/>
    </location>
</feature>
<dbReference type="OMA" id="VINGKRW"/>
<keyword evidence="5" id="KW-0479">Metal-binding</keyword>
<evidence type="ECO:0000256" key="10">
    <source>
        <dbReference type="SAM" id="MobiDB-lite"/>
    </source>
</evidence>
<name>A0A813D6M2_POLGL</name>
<dbReference type="HAMAP" id="MF_00692">
    <property type="entry name" value="SelO"/>
    <property type="match status" value="1"/>
</dbReference>
<dbReference type="PANTHER" id="PTHR32057:SF14">
    <property type="entry name" value="PROTEIN ADENYLYLTRANSFERASE SELO, MITOCHONDRIAL"/>
    <property type="match status" value="1"/>
</dbReference>
<comment type="similarity">
    <text evidence="2">Belongs to the SELO family.</text>
</comment>
<dbReference type="Pfam" id="PF02696">
    <property type="entry name" value="SelO"/>
    <property type="match status" value="2"/>
</dbReference>
<dbReference type="Proteomes" id="UP000654075">
    <property type="component" value="Unassembled WGS sequence"/>
</dbReference>
<gene>
    <name evidence="12" type="ORF">PGLA1383_LOCUS350</name>
</gene>
<evidence type="ECO:0000256" key="4">
    <source>
        <dbReference type="ARBA" id="ARBA00022695"/>
    </source>
</evidence>
<protein>
    <recommendedName>
        <fullName evidence="9">Selenoprotein O</fullName>
    </recommendedName>
</protein>
<keyword evidence="7" id="KW-0067">ATP-binding</keyword>